<evidence type="ECO:0000313" key="9">
    <source>
        <dbReference type="Proteomes" id="UP000559404"/>
    </source>
</evidence>
<proteinExistence type="inferred from homology"/>
<dbReference type="InterPro" id="IPR006240">
    <property type="entry name" value="CysQ"/>
</dbReference>
<dbReference type="GO" id="GO:0008441">
    <property type="term" value="F:3'(2'),5'-bisphosphate nucleotidase activity"/>
    <property type="evidence" value="ECO:0007669"/>
    <property type="project" value="UniProtKB-UniRule"/>
</dbReference>
<dbReference type="PANTHER" id="PTHR43028">
    <property type="entry name" value="3'(2'),5'-BISPHOSPHATE NUCLEOTIDASE 1"/>
    <property type="match status" value="1"/>
</dbReference>
<keyword evidence="6 7" id="KW-0479">Metal-binding</keyword>
<feature type="binding site" evidence="7">
    <location>
        <position position="72"/>
    </location>
    <ligand>
        <name>Mg(2+)</name>
        <dbReference type="ChEBI" id="CHEBI:18420"/>
        <label>1</label>
        <note>catalytic</note>
    </ligand>
</feature>
<keyword evidence="3 6" id="KW-0997">Cell inner membrane</keyword>
<gene>
    <name evidence="6 8" type="primary">cysQ</name>
    <name evidence="8" type="ORF">H1W37_04390</name>
</gene>
<comment type="function">
    <text evidence="6">Converts adenosine-3',5'-bisphosphate (PAP) to AMP.</text>
</comment>
<dbReference type="EMBL" id="JACEON010000003">
    <property type="protein sequence ID" value="MBA4610877.1"/>
    <property type="molecule type" value="Genomic_DNA"/>
</dbReference>
<comment type="subcellular location">
    <subcellularLocation>
        <location evidence="6">Cell inner membrane</location>
        <topology evidence="6">Peripheral membrane protein</topology>
        <orientation evidence="6">Cytoplasmic side</orientation>
    </subcellularLocation>
</comment>
<evidence type="ECO:0000256" key="1">
    <source>
        <dbReference type="ARBA" id="ARBA00005289"/>
    </source>
</evidence>
<protein>
    <recommendedName>
        <fullName evidence="6">3'(2'),5'-bisphosphate nucleotidase CysQ</fullName>
        <ecNumber evidence="6">3.1.3.7</ecNumber>
    </recommendedName>
    <alternativeName>
        <fullName evidence="6">3'(2'),5-bisphosphonucleoside 3'(2')-phosphohydrolase</fullName>
    </alternativeName>
    <alternativeName>
        <fullName evidence="6">3'-phosphoadenosine 5'-phosphate phosphatase</fullName>
        <shortName evidence="6">PAP phosphatase</shortName>
    </alternativeName>
</protein>
<dbReference type="Pfam" id="PF00459">
    <property type="entry name" value="Inositol_P"/>
    <property type="match status" value="1"/>
</dbReference>
<feature type="binding site" evidence="6">
    <location>
        <position position="91"/>
    </location>
    <ligand>
        <name>Mg(2+)</name>
        <dbReference type="ChEBI" id="CHEBI:18420"/>
        <label>2</label>
    </ligand>
</feature>
<feature type="binding site" evidence="6">
    <location>
        <begin position="93"/>
        <end position="96"/>
    </location>
    <ligand>
        <name>substrate</name>
    </ligand>
</feature>
<dbReference type="Gene3D" id="3.40.190.80">
    <property type="match status" value="1"/>
</dbReference>
<dbReference type="Gene3D" id="3.30.540.10">
    <property type="entry name" value="Fructose-1,6-Bisphosphatase, subunit A, domain 1"/>
    <property type="match status" value="1"/>
</dbReference>
<accession>A0A838XM13</accession>
<comment type="similarity">
    <text evidence="1 6">Belongs to the inositol monophosphatase superfamily. CysQ family.</text>
</comment>
<dbReference type="InterPro" id="IPR000760">
    <property type="entry name" value="Inositol_monophosphatase-like"/>
</dbReference>
<dbReference type="AlphaFoldDB" id="A0A838XM13"/>
<feature type="binding site" evidence="6">
    <location>
        <position position="221"/>
    </location>
    <ligand>
        <name>Mg(2+)</name>
        <dbReference type="ChEBI" id="CHEBI:18420"/>
        <label>2</label>
    </ligand>
</feature>
<comment type="caution">
    <text evidence="8">The sequence shown here is derived from an EMBL/GenBank/DDBJ whole genome shotgun (WGS) entry which is preliminary data.</text>
</comment>
<sequence>MWGEIVTWSSEIGKVAELCKQAGDAILRFHRLGVDVEHKADDSPVTEADRAAEEIILAGLGEIFSGVPVVAEEAVAGGDVPRIGGRFLLVDPLDGTREFISGRRDFTVNVALVEDGEPVLGVVLAPARQVLYAGERESGAALAEIVEGRIGAWKPIQVREAAEVPPVAVASRSHGDAKTEDLLTRLSVGERISVGSSLKFCMVACGEADFYPRFGRTMEWDTAAGQAVLSAAGGLVTHLDGTPFGYGKTDQADDVDFANPGFFAAGNRDLISRAVMQG</sequence>
<dbReference type="PRINTS" id="PR00377">
    <property type="entry name" value="IMPHPHTASES"/>
</dbReference>
<comment type="catalytic activity">
    <reaction evidence="6">
        <text>adenosine 3',5'-bisphosphate + H2O = AMP + phosphate</text>
        <dbReference type="Rhea" id="RHEA:10040"/>
        <dbReference type="ChEBI" id="CHEBI:15377"/>
        <dbReference type="ChEBI" id="CHEBI:43474"/>
        <dbReference type="ChEBI" id="CHEBI:58343"/>
        <dbReference type="ChEBI" id="CHEBI:456215"/>
        <dbReference type="EC" id="3.1.3.7"/>
    </reaction>
</comment>
<feature type="binding site" evidence="6">
    <location>
        <position position="72"/>
    </location>
    <ligand>
        <name>Mg(2+)</name>
        <dbReference type="ChEBI" id="CHEBI:18420"/>
        <label>1</label>
    </ligand>
</feature>
<dbReference type="NCBIfam" id="TIGR01331">
    <property type="entry name" value="bisphos_cysQ"/>
    <property type="match status" value="1"/>
</dbReference>
<dbReference type="GO" id="GO:0005886">
    <property type="term" value="C:plasma membrane"/>
    <property type="evidence" value="ECO:0007669"/>
    <property type="project" value="UniProtKB-SubCell"/>
</dbReference>
<feature type="binding site" evidence="7">
    <location>
        <position position="93"/>
    </location>
    <ligand>
        <name>Mg(2+)</name>
        <dbReference type="ChEBI" id="CHEBI:18420"/>
        <label>2</label>
    </ligand>
</feature>
<organism evidence="8 9">
    <name type="scientific">Stappia taiwanensis</name>
    <dbReference type="NCBI Taxonomy" id="992267"/>
    <lineage>
        <taxon>Bacteria</taxon>
        <taxon>Pseudomonadati</taxon>
        <taxon>Pseudomonadota</taxon>
        <taxon>Alphaproteobacteria</taxon>
        <taxon>Hyphomicrobiales</taxon>
        <taxon>Stappiaceae</taxon>
        <taxon>Stappia</taxon>
    </lineage>
</organism>
<dbReference type="InterPro" id="IPR020550">
    <property type="entry name" value="Inositol_monophosphatase_CS"/>
</dbReference>
<feature type="binding site" evidence="7">
    <location>
        <position position="221"/>
    </location>
    <ligand>
        <name>Mg(2+)</name>
        <dbReference type="ChEBI" id="CHEBI:18420"/>
        <label>1</label>
        <note>catalytic</note>
    </ligand>
</feature>
<evidence type="ECO:0000256" key="3">
    <source>
        <dbReference type="ARBA" id="ARBA00022519"/>
    </source>
</evidence>
<evidence type="ECO:0000256" key="5">
    <source>
        <dbReference type="ARBA" id="ARBA00023136"/>
    </source>
</evidence>
<dbReference type="GO" id="GO:0000103">
    <property type="term" value="P:sulfate assimilation"/>
    <property type="evidence" value="ECO:0007669"/>
    <property type="project" value="TreeGrafter"/>
</dbReference>
<evidence type="ECO:0000256" key="2">
    <source>
        <dbReference type="ARBA" id="ARBA00022475"/>
    </source>
</evidence>
<feature type="binding site" evidence="7">
    <location>
        <position position="91"/>
    </location>
    <ligand>
        <name>Mg(2+)</name>
        <dbReference type="ChEBI" id="CHEBI:18420"/>
        <label>1</label>
        <note>catalytic</note>
    </ligand>
</feature>
<evidence type="ECO:0000256" key="7">
    <source>
        <dbReference type="PIRSR" id="PIRSR600760-2"/>
    </source>
</evidence>
<evidence type="ECO:0000256" key="6">
    <source>
        <dbReference type="HAMAP-Rule" id="MF_02095"/>
    </source>
</evidence>
<feature type="binding site" evidence="6">
    <location>
        <position position="72"/>
    </location>
    <ligand>
        <name>substrate</name>
    </ligand>
</feature>
<dbReference type="GO" id="GO:0050427">
    <property type="term" value="P:3'-phosphoadenosine 5'-phosphosulfate metabolic process"/>
    <property type="evidence" value="ECO:0007669"/>
    <property type="project" value="TreeGrafter"/>
</dbReference>
<evidence type="ECO:0000313" key="8">
    <source>
        <dbReference type="EMBL" id="MBA4610877.1"/>
    </source>
</evidence>
<name>A0A838XM13_9HYPH</name>
<dbReference type="EC" id="3.1.3.7" evidence="6"/>
<evidence type="ECO:0000256" key="4">
    <source>
        <dbReference type="ARBA" id="ARBA00022801"/>
    </source>
</evidence>
<dbReference type="GO" id="GO:0000287">
    <property type="term" value="F:magnesium ion binding"/>
    <property type="evidence" value="ECO:0007669"/>
    <property type="project" value="UniProtKB-UniRule"/>
</dbReference>
<feature type="binding site" evidence="7">
    <location>
        <position position="94"/>
    </location>
    <ligand>
        <name>Mg(2+)</name>
        <dbReference type="ChEBI" id="CHEBI:18420"/>
        <label>1</label>
        <note>catalytic</note>
    </ligand>
</feature>
<keyword evidence="2 6" id="KW-1003">Cell membrane</keyword>
<feature type="binding site" evidence="6">
    <location>
        <position position="94"/>
    </location>
    <ligand>
        <name>Mg(2+)</name>
        <dbReference type="ChEBI" id="CHEBI:18420"/>
        <label>2</label>
    </ligand>
</feature>
<feature type="binding site" evidence="6">
    <location>
        <position position="93"/>
    </location>
    <ligand>
        <name>Mg(2+)</name>
        <dbReference type="ChEBI" id="CHEBI:18420"/>
        <label>1</label>
    </ligand>
</feature>
<comment type="cofactor">
    <cofactor evidence="6 7">
        <name>Mg(2+)</name>
        <dbReference type="ChEBI" id="CHEBI:18420"/>
    </cofactor>
</comment>
<dbReference type="PANTHER" id="PTHR43028:SF5">
    <property type="entry name" value="3'(2'),5'-BISPHOSPHATE NUCLEOTIDASE 1"/>
    <property type="match status" value="1"/>
</dbReference>
<keyword evidence="6 7" id="KW-0460">Magnesium</keyword>
<dbReference type="PROSITE" id="PS00630">
    <property type="entry name" value="IMP_2"/>
    <property type="match status" value="1"/>
</dbReference>
<keyword evidence="4 6" id="KW-0378">Hydrolase</keyword>
<feature type="binding site" evidence="6">
    <location>
        <position position="91"/>
    </location>
    <ligand>
        <name>Mg(2+)</name>
        <dbReference type="ChEBI" id="CHEBI:18420"/>
        <label>1</label>
    </ligand>
</feature>
<reference evidence="8 9" key="1">
    <citation type="submission" date="2020-07" db="EMBL/GenBank/DDBJ databases">
        <authorList>
            <person name="Li M."/>
        </authorList>
    </citation>
    <scope>NUCLEOTIDE SEQUENCE [LARGE SCALE GENOMIC DNA]</scope>
    <source>
        <strain evidence="8 9">DSM 23284</strain>
    </source>
</reference>
<reference evidence="8 9" key="2">
    <citation type="submission" date="2020-08" db="EMBL/GenBank/DDBJ databases">
        <title>Stappia taiwanensis sp. nov., isolated from a coastal thermal spring.</title>
        <authorList>
            <person name="Kampfer P."/>
        </authorList>
    </citation>
    <scope>NUCLEOTIDE SEQUENCE [LARGE SCALE GENOMIC DNA]</scope>
    <source>
        <strain evidence="8 9">DSM 23284</strain>
    </source>
</reference>
<dbReference type="InterPro" id="IPR050725">
    <property type="entry name" value="CysQ/Inositol_MonoPase"/>
</dbReference>
<dbReference type="CDD" id="cd01638">
    <property type="entry name" value="CysQ"/>
    <property type="match status" value="1"/>
</dbReference>
<dbReference type="SUPFAM" id="SSF56655">
    <property type="entry name" value="Carbohydrate phosphatase"/>
    <property type="match status" value="1"/>
</dbReference>
<dbReference type="GO" id="GO:0046854">
    <property type="term" value="P:phosphatidylinositol phosphate biosynthetic process"/>
    <property type="evidence" value="ECO:0007669"/>
    <property type="project" value="InterPro"/>
</dbReference>
<dbReference type="Proteomes" id="UP000559404">
    <property type="component" value="Unassembled WGS sequence"/>
</dbReference>
<keyword evidence="5 6" id="KW-0472">Membrane</keyword>
<feature type="binding site" evidence="6">
    <location>
        <position position="221"/>
    </location>
    <ligand>
        <name>substrate</name>
    </ligand>
</feature>
<dbReference type="HAMAP" id="MF_02095">
    <property type="entry name" value="CysQ"/>
    <property type="match status" value="1"/>
</dbReference>
<keyword evidence="9" id="KW-1185">Reference proteome</keyword>